<protein>
    <submittedName>
        <fullName evidence="2">Asp-tRNA(Asn)/Glu-tRNA(Gln) amidotransferase A subunit family amidase</fullName>
    </submittedName>
</protein>
<sequence>MKRFLLPVVLLTSAFVLGRLSSDITPADVQSAAKLIGLQLTPIEIDSMLDGLAEQKQSFEALRKHNIPNDLPPAFTFHPIPPTYTAPHIGPDELIFQGETFPKIQRPANDNDLAFLSIRELASLLVSRQITSEELTRFFLNRLKKYDDTLHCVITYTEALALQKARQADKELAAGHYRGLLHGIPYVAKDLLATKNYPTTWGAKPFRSQVIDYDAAVIEQLDAAGAILIAKVSLGALAWGDVWFGGRTRNPWNPATGSSGSSAGSAAAVAAGLAPFAIGTETLGSIVSPSTVCGVTGLRPTFGAVSRFGAMALSWTMDKIGPIARSAEDCAIVYRYLHNATEADPRDPFHVATTFSYRADRDWRRLRIAFVPTPASSPTYAADSTFVATLRQAGARIDTVSLPAYPDITFILWAEAAAAFDELTRSNRDDELVRQNKQAWPNYFRMARFIPAVEYIQAQRLRYRLIHAMQQLMSKYDVVIAPSFASSQLYITNMTGHPCVVLPTGFNRSGMPQSICLLGRWMGEGAILEVANAYQQLTSHHKRRPPLVGQ</sequence>
<dbReference type="Gene3D" id="3.90.1300.10">
    <property type="entry name" value="Amidase signature (AS) domain"/>
    <property type="match status" value="1"/>
</dbReference>
<evidence type="ECO:0000313" key="2">
    <source>
        <dbReference type="EMBL" id="NIK74747.1"/>
    </source>
</evidence>
<evidence type="ECO:0000259" key="1">
    <source>
        <dbReference type="Pfam" id="PF01425"/>
    </source>
</evidence>
<evidence type="ECO:0000313" key="3">
    <source>
        <dbReference type="Proteomes" id="UP000537126"/>
    </source>
</evidence>
<accession>A0A846MU35</accession>
<dbReference type="PANTHER" id="PTHR11895">
    <property type="entry name" value="TRANSAMIDASE"/>
    <property type="match status" value="1"/>
</dbReference>
<dbReference type="InterPro" id="IPR000120">
    <property type="entry name" value="Amidase"/>
</dbReference>
<organism evidence="2 3">
    <name type="scientific">Thermonema lapsum</name>
    <dbReference type="NCBI Taxonomy" id="28195"/>
    <lineage>
        <taxon>Bacteria</taxon>
        <taxon>Pseudomonadati</taxon>
        <taxon>Bacteroidota</taxon>
        <taxon>Cytophagia</taxon>
        <taxon>Cytophagales</taxon>
        <taxon>Thermonemataceae</taxon>
        <taxon>Thermonema</taxon>
    </lineage>
</organism>
<gene>
    <name evidence="2" type="ORF">FHS56_002280</name>
</gene>
<dbReference type="InterPro" id="IPR023631">
    <property type="entry name" value="Amidase_dom"/>
</dbReference>
<dbReference type="SUPFAM" id="SSF75304">
    <property type="entry name" value="Amidase signature (AS) enzymes"/>
    <property type="match status" value="1"/>
</dbReference>
<dbReference type="Proteomes" id="UP000537126">
    <property type="component" value="Unassembled WGS sequence"/>
</dbReference>
<name>A0A846MU35_9BACT</name>
<dbReference type="Pfam" id="PF01425">
    <property type="entry name" value="Amidase"/>
    <property type="match status" value="1"/>
</dbReference>
<proteinExistence type="predicted"/>
<keyword evidence="3" id="KW-1185">Reference proteome</keyword>
<dbReference type="PANTHER" id="PTHR11895:SF73">
    <property type="entry name" value="AMIDASE FAMILY PROTEIN"/>
    <property type="match status" value="1"/>
</dbReference>
<keyword evidence="2" id="KW-0808">Transferase</keyword>
<dbReference type="GO" id="GO:0050567">
    <property type="term" value="F:glutaminyl-tRNA synthase (glutamine-hydrolyzing) activity"/>
    <property type="evidence" value="ECO:0007669"/>
    <property type="project" value="TreeGrafter"/>
</dbReference>
<comment type="caution">
    <text evidence="2">The sequence shown here is derived from an EMBL/GenBank/DDBJ whole genome shotgun (WGS) entry which is preliminary data.</text>
</comment>
<dbReference type="AlphaFoldDB" id="A0A846MU35"/>
<feature type="domain" description="Amidase" evidence="1">
    <location>
        <begin position="134"/>
        <end position="489"/>
    </location>
</feature>
<reference evidence="2 3" key="1">
    <citation type="submission" date="2020-03" db="EMBL/GenBank/DDBJ databases">
        <title>Genomic Encyclopedia of Type Strains, Phase IV (KMG-IV): sequencing the most valuable type-strain genomes for metagenomic binning, comparative biology and taxonomic classification.</title>
        <authorList>
            <person name="Goeker M."/>
        </authorList>
    </citation>
    <scope>NUCLEOTIDE SEQUENCE [LARGE SCALE GENOMIC DNA]</scope>
    <source>
        <strain evidence="2 3">DSM 5718</strain>
    </source>
</reference>
<dbReference type="EMBL" id="JAASRN010000006">
    <property type="protein sequence ID" value="NIK74747.1"/>
    <property type="molecule type" value="Genomic_DNA"/>
</dbReference>
<dbReference type="GO" id="GO:0016740">
    <property type="term" value="F:transferase activity"/>
    <property type="evidence" value="ECO:0007669"/>
    <property type="project" value="UniProtKB-KW"/>
</dbReference>
<dbReference type="InterPro" id="IPR036928">
    <property type="entry name" value="AS_sf"/>
</dbReference>
<dbReference type="RefSeq" id="WP_166920824.1">
    <property type="nucleotide sequence ID" value="NZ_JAASRN010000006.1"/>
</dbReference>